<dbReference type="Gene3D" id="3.50.50.60">
    <property type="entry name" value="FAD/NAD(P)-binding domain"/>
    <property type="match status" value="1"/>
</dbReference>
<dbReference type="PANTHER" id="PTHR43476">
    <property type="entry name" value="3-(3-HYDROXY-PHENYL)PROPIONATE/3-HYDROXYCINNAMIC ACID HYDROXYLASE"/>
    <property type="match status" value="1"/>
</dbReference>
<sequence length="535" mass="58682">MDTNPTDVDVLVVGYGPVGAMVACFLGRYGIRAMIVDKAQSVLRAPRAIALDNEALRIVEMAGVSTDAFDKVVIPFVKMRSPYWGHFGTINTSGKIDGHPKLVTFFQPDLERALRESAESYGCLTIRCGVELLDMVDDGSSVRATLKGDDGRKHEVRARFVVGADGANSHVRRLIGQEFQGESYSEDWLIVDALGVKNNIDHVEFICNPRRPTPHMVAPGGRTRWEFMLAPGESREEMEKDESIKRLLTPWADPDKLTIERKAVYRFHARSCERYSKGRVFLAGDAAHITPPFVGQGLVSGMRDALNLTWKLTWVVRGSASSIILDSYDEERRPHAVKMIGLAKKMGQLVMPRSPLKAIIIHGSMRLLRIIPPVRRFLEEFGPKPRPEFPSGLFVTGSKGLKKGAMLPQFSVVDADGKVVQSDAVLGLSFSLVTFDVDVSTRISPETRAAWTAIGGNVVDLQSKTPSRAGGGALRIISDNPLSSNVRGGWCAVIRPDQTILHDGPIERVDDIVREALDLLTQTHAQSQSALGPAA</sequence>
<reference evidence="4 5" key="1">
    <citation type="journal article" date="2014" name="Int. J. Syst. Evol. Microbiol.">
        <title>Solimonas terrae sp. nov., isolated from soil.</title>
        <authorList>
            <person name="Kim S.J."/>
            <person name="Moon J.Y."/>
            <person name="Weon H.Y."/>
            <person name="Ahn J.H."/>
            <person name="Chen W.M."/>
            <person name="Kwon S.W."/>
        </authorList>
    </citation>
    <scope>NUCLEOTIDE SEQUENCE [LARGE SCALE GENOMIC DNA]</scope>
    <source>
        <strain evidence="4 5">KIS83-12</strain>
    </source>
</reference>
<dbReference type="PANTHER" id="PTHR43476:SF3">
    <property type="entry name" value="FAD-BINDING MONOOXYGENASE"/>
    <property type="match status" value="1"/>
</dbReference>
<dbReference type="GO" id="GO:0019622">
    <property type="term" value="P:3-(3-hydroxy)phenylpropionate catabolic process"/>
    <property type="evidence" value="ECO:0007669"/>
    <property type="project" value="TreeGrafter"/>
</dbReference>
<dbReference type="InterPro" id="IPR050631">
    <property type="entry name" value="PheA/TfdB_FAD_monoxygenase"/>
</dbReference>
<dbReference type="GO" id="GO:0071949">
    <property type="term" value="F:FAD binding"/>
    <property type="evidence" value="ECO:0007669"/>
    <property type="project" value="InterPro"/>
</dbReference>
<dbReference type="InterPro" id="IPR036188">
    <property type="entry name" value="FAD/NAD-bd_sf"/>
</dbReference>
<evidence type="ECO:0000313" key="5">
    <source>
        <dbReference type="Proteomes" id="UP000472676"/>
    </source>
</evidence>
<gene>
    <name evidence="4" type="ORF">G7Y85_14200</name>
</gene>
<dbReference type="AlphaFoldDB" id="A0A6M2BTD3"/>
<dbReference type="GO" id="GO:0008688">
    <property type="term" value="F:3-(3-hydroxyphenyl)propionate hydroxylase activity"/>
    <property type="evidence" value="ECO:0007669"/>
    <property type="project" value="TreeGrafter"/>
</dbReference>
<keyword evidence="2" id="KW-0812">Transmembrane</keyword>
<feature type="domain" description="FAD-binding" evidence="3">
    <location>
        <begin position="7"/>
        <end position="340"/>
    </location>
</feature>
<comment type="caution">
    <text evidence="4">The sequence shown here is derived from an EMBL/GenBank/DDBJ whole genome shotgun (WGS) entry which is preliminary data.</text>
</comment>
<dbReference type="RefSeq" id="WP_166258389.1">
    <property type="nucleotide sequence ID" value="NZ_JAAMOW010000007.1"/>
</dbReference>
<dbReference type="PRINTS" id="PR00420">
    <property type="entry name" value="RNGMNOXGNASE"/>
</dbReference>
<dbReference type="Gene3D" id="3.30.70.2450">
    <property type="match status" value="1"/>
</dbReference>
<keyword evidence="2" id="KW-0472">Membrane</keyword>
<accession>A0A6M2BTD3</accession>
<keyword evidence="2" id="KW-1133">Transmembrane helix</keyword>
<evidence type="ECO:0000313" key="4">
    <source>
        <dbReference type="EMBL" id="NGY05922.1"/>
    </source>
</evidence>
<dbReference type="SUPFAM" id="SSF51905">
    <property type="entry name" value="FAD/NAD(P)-binding domain"/>
    <property type="match status" value="1"/>
</dbReference>
<protein>
    <submittedName>
        <fullName evidence="4">Bifunctional 3-(3-hydroxy-phenyl)propionate/3-hydroxycinnamic acid hydroxylase</fullName>
    </submittedName>
</protein>
<name>A0A6M2BTD3_9GAMM</name>
<dbReference type="InterPro" id="IPR002938">
    <property type="entry name" value="FAD-bd"/>
</dbReference>
<evidence type="ECO:0000259" key="3">
    <source>
        <dbReference type="Pfam" id="PF01494"/>
    </source>
</evidence>
<keyword evidence="1" id="KW-0560">Oxidoreductase</keyword>
<dbReference type="Proteomes" id="UP000472676">
    <property type="component" value="Unassembled WGS sequence"/>
</dbReference>
<dbReference type="EMBL" id="JAAMOW010000007">
    <property type="protein sequence ID" value="NGY05922.1"/>
    <property type="molecule type" value="Genomic_DNA"/>
</dbReference>
<evidence type="ECO:0000256" key="2">
    <source>
        <dbReference type="SAM" id="Phobius"/>
    </source>
</evidence>
<evidence type="ECO:0000256" key="1">
    <source>
        <dbReference type="ARBA" id="ARBA00023002"/>
    </source>
</evidence>
<organism evidence="4 5">
    <name type="scientific">Solimonas terrae</name>
    <dbReference type="NCBI Taxonomy" id="1396819"/>
    <lineage>
        <taxon>Bacteria</taxon>
        <taxon>Pseudomonadati</taxon>
        <taxon>Pseudomonadota</taxon>
        <taxon>Gammaproteobacteria</taxon>
        <taxon>Nevskiales</taxon>
        <taxon>Nevskiaceae</taxon>
        <taxon>Solimonas</taxon>
    </lineage>
</organism>
<dbReference type="NCBIfam" id="NF004829">
    <property type="entry name" value="PRK06183.1-3"/>
    <property type="match status" value="1"/>
</dbReference>
<keyword evidence="5" id="KW-1185">Reference proteome</keyword>
<feature type="transmembrane region" description="Helical" evidence="2">
    <location>
        <begin position="12"/>
        <end position="31"/>
    </location>
</feature>
<dbReference type="Pfam" id="PF01494">
    <property type="entry name" value="FAD_binding_3"/>
    <property type="match status" value="1"/>
</dbReference>
<proteinExistence type="predicted"/>